<organism evidence="1 2">
    <name type="scientific">Biomphalaria pfeifferi</name>
    <name type="common">Bloodfluke planorb</name>
    <name type="synonym">Freshwater snail</name>
    <dbReference type="NCBI Taxonomy" id="112525"/>
    <lineage>
        <taxon>Eukaryota</taxon>
        <taxon>Metazoa</taxon>
        <taxon>Spiralia</taxon>
        <taxon>Lophotrochozoa</taxon>
        <taxon>Mollusca</taxon>
        <taxon>Gastropoda</taxon>
        <taxon>Heterobranchia</taxon>
        <taxon>Euthyneura</taxon>
        <taxon>Panpulmonata</taxon>
        <taxon>Hygrophila</taxon>
        <taxon>Lymnaeoidea</taxon>
        <taxon>Planorbidae</taxon>
        <taxon>Biomphalaria</taxon>
    </lineage>
</organism>
<dbReference type="AlphaFoldDB" id="A0AAD8AWE2"/>
<reference evidence="1" key="1">
    <citation type="journal article" date="2023" name="PLoS Negl. Trop. Dis.">
        <title>A genome sequence for Biomphalaria pfeifferi, the major vector snail for the human-infecting parasite Schistosoma mansoni.</title>
        <authorList>
            <person name="Bu L."/>
            <person name="Lu L."/>
            <person name="Laidemitt M.R."/>
            <person name="Zhang S.M."/>
            <person name="Mutuku M."/>
            <person name="Mkoji G."/>
            <person name="Steinauer M."/>
            <person name="Loker E.S."/>
        </authorList>
    </citation>
    <scope>NUCLEOTIDE SEQUENCE</scope>
    <source>
        <strain evidence="1">KasaAsao</strain>
    </source>
</reference>
<evidence type="ECO:0000313" key="2">
    <source>
        <dbReference type="Proteomes" id="UP001233172"/>
    </source>
</evidence>
<keyword evidence="2" id="KW-1185">Reference proteome</keyword>
<protein>
    <submittedName>
        <fullName evidence="1">Integumentary mucin A.1</fullName>
    </submittedName>
</protein>
<proteinExistence type="predicted"/>
<dbReference type="EMBL" id="JASAOG010000228">
    <property type="protein sequence ID" value="KAK0042939.1"/>
    <property type="molecule type" value="Genomic_DNA"/>
</dbReference>
<gene>
    <name evidence="1" type="ORF">Bpfe_027603</name>
</gene>
<accession>A0AAD8AWE2</accession>
<dbReference type="Proteomes" id="UP001233172">
    <property type="component" value="Unassembled WGS sequence"/>
</dbReference>
<comment type="caution">
    <text evidence="1">The sequence shown here is derived from an EMBL/GenBank/DDBJ whole genome shotgun (WGS) entry which is preliminary data.</text>
</comment>
<name>A0AAD8AWE2_BIOPF</name>
<evidence type="ECO:0000313" key="1">
    <source>
        <dbReference type="EMBL" id="KAK0042939.1"/>
    </source>
</evidence>
<sequence length="75" mass="8096">MKTRTCIQHACVLTLTDPDSRVGPLNSVSGSQVPVIPRSDSFPALTLIPYGSPLPRVSWATLTTRASSFRIQLSV</sequence>
<reference evidence="1" key="2">
    <citation type="submission" date="2023-04" db="EMBL/GenBank/DDBJ databases">
        <authorList>
            <person name="Bu L."/>
            <person name="Lu L."/>
            <person name="Laidemitt M.R."/>
            <person name="Zhang S.M."/>
            <person name="Mutuku M."/>
            <person name="Mkoji G."/>
            <person name="Steinauer M."/>
            <person name="Loker E.S."/>
        </authorList>
    </citation>
    <scope>NUCLEOTIDE SEQUENCE</scope>
    <source>
        <strain evidence="1">KasaAsao</strain>
        <tissue evidence="1">Whole Snail</tissue>
    </source>
</reference>